<dbReference type="FunFam" id="3.40.366.10:FF:000002">
    <property type="entry name" value="Probable polyketide synthase 2"/>
    <property type="match status" value="1"/>
</dbReference>
<dbReference type="InterPro" id="IPR014030">
    <property type="entry name" value="Ketoacyl_synth_N"/>
</dbReference>
<evidence type="ECO:0000313" key="13">
    <source>
        <dbReference type="EMBL" id="AAS46347.1"/>
    </source>
</evidence>
<reference evidence="13" key="1">
    <citation type="submission" date="2003-08" db="EMBL/GenBank/DDBJ databases">
        <title>Targeted mining of structural diversities by the comparative analysis of a gene cluster encoding unknown antibiotic biosynthesis in Streptomyces nanchangensis NS3226.</title>
        <authorList>
            <person name="Sun Y."/>
            <person name="Li J."/>
            <person name="Zhou X."/>
            <person name="Wang M."/>
            <person name="Tu G."/>
            <person name="Dong H."/>
            <person name="Jin W."/>
            <person name="Deng Z."/>
        </authorList>
    </citation>
    <scope>NUCLEOTIDE SEQUENCE</scope>
    <source>
        <strain evidence="13">NS3226</strain>
    </source>
</reference>
<feature type="region of interest" description="C-terminal hotdog fold" evidence="9">
    <location>
        <begin position="1074"/>
        <end position="1213"/>
    </location>
</feature>
<feature type="active site" description="Proton acceptor; for dehydratase activity" evidence="9">
    <location>
        <position position="969"/>
    </location>
</feature>
<comment type="cofactor">
    <cofactor evidence="1">
        <name>pantetheine 4'-phosphate</name>
        <dbReference type="ChEBI" id="CHEBI:47942"/>
    </cofactor>
</comment>
<evidence type="ECO:0000256" key="9">
    <source>
        <dbReference type="PROSITE-ProRule" id="PRU01363"/>
    </source>
</evidence>
<dbReference type="InterPro" id="IPR015083">
    <property type="entry name" value="NorB/c/GfsB-D-like_docking"/>
</dbReference>
<dbReference type="SMART" id="SM01294">
    <property type="entry name" value="PKS_PP_betabranch"/>
    <property type="match status" value="1"/>
</dbReference>
<dbReference type="Gene3D" id="3.30.70.3290">
    <property type="match status" value="1"/>
</dbReference>
<dbReference type="Gene3D" id="3.40.366.10">
    <property type="entry name" value="Malonyl-Coenzyme A Acyl Carrier Protein, domain 2"/>
    <property type="match status" value="1"/>
</dbReference>
<dbReference type="Pfam" id="PF08659">
    <property type="entry name" value="KR"/>
    <property type="match status" value="1"/>
</dbReference>
<evidence type="ECO:0000256" key="8">
    <source>
        <dbReference type="ARBA" id="ARBA00023315"/>
    </source>
</evidence>
<dbReference type="Gene3D" id="3.40.47.10">
    <property type="match status" value="1"/>
</dbReference>
<dbReference type="SUPFAM" id="SSF47336">
    <property type="entry name" value="ACP-like"/>
    <property type="match status" value="1"/>
</dbReference>
<dbReference type="Pfam" id="PF00698">
    <property type="entry name" value="Acyl_transf_1"/>
    <property type="match status" value="1"/>
</dbReference>
<dbReference type="Gene3D" id="3.40.50.720">
    <property type="entry name" value="NAD(P)-binding Rossmann-like Domain"/>
    <property type="match status" value="1"/>
</dbReference>
<dbReference type="PANTHER" id="PTHR43775:SF51">
    <property type="entry name" value="INACTIVE PHENOLPHTHIOCEROL SYNTHESIS POLYKETIDE SYNTHASE TYPE I PKS1-RELATED"/>
    <property type="match status" value="1"/>
</dbReference>
<dbReference type="InterPro" id="IPR016036">
    <property type="entry name" value="Malonyl_transacylase_ACP-bd"/>
</dbReference>
<dbReference type="SMART" id="SM00823">
    <property type="entry name" value="PKS_PP"/>
    <property type="match status" value="1"/>
</dbReference>
<dbReference type="InterPro" id="IPR020841">
    <property type="entry name" value="PKS_Beta-ketoAc_synthase_dom"/>
</dbReference>
<dbReference type="GO" id="GO:0006633">
    <property type="term" value="P:fatty acid biosynthetic process"/>
    <property type="evidence" value="ECO:0007669"/>
    <property type="project" value="InterPro"/>
</dbReference>
<name>Q0ILC8_9ACTN</name>
<protein>
    <submittedName>
        <fullName evidence="13">NlmA5</fullName>
    </submittedName>
</protein>
<dbReference type="InterPro" id="IPR001227">
    <property type="entry name" value="Ac_transferase_dom_sf"/>
</dbReference>
<dbReference type="CDD" id="cd08956">
    <property type="entry name" value="KR_3_FAS_SDR_x"/>
    <property type="match status" value="1"/>
</dbReference>
<evidence type="ECO:0000256" key="6">
    <source>
        <dbReference type="ARBA" id="ARBA00023194"/>
    </source>
</evidence>
<dbReference type="FunFam" id="1.10.1200.10:FF:000007">
    <property type="entry name" value="Probable polyketide synthase pks17"/>
    <property type="match status" value="1"/>
</dbReference>
<dbReference type="InterPro" id="IPR032821">
    <property type="entry name" value="PKS_assoc"/>
</dbReference>
<dbReference type="GO" id="GO:0004312">
    <property type="term" value="F:fatty acid synthase activity"/>
    <property type="evidence" value="ECO:0007669"/>
    <property type="project" value="TreeGrafter"/>
</dbReference>
<dbReference type="InterPro" id="IPR018201">
    <property type="entry name" value="Ketoacyl_synth_AS"/>
</dbReference>
<dbReference type="GO" id="GO:0031177">
    <property type="term" value="F:phosphopantetheine binding"/>
    <property type="evidence" value="ECO:0007669"/>
    <property type="project" value="InterPro"/>
</dbReference>
<keyword evidence="3" id="KW-0596">Phosphopantetheine</keyword>
<dbReference type="Pfam" id="PF14765">
    <property type="entry name" value="PS-DH"/>
    <property type="match status" value="1"/>
</dbReference>
<dbReference type="EMBL" id="AY373435">
    <property type="protein sequence ID" value="AAS46347.1"/>
    <property type="molecule type" value="Genomic_DNA"/>
</dbReference>
<dbReference type="Gene3D" id="1.10.1200.10">
    <property type="entry name" value="ACP-like"/>
    <property type="match status" value="1"/>
</dbReference>
<dbReference type="SUPFAM" id="SSF52151">
    <property type="entry name" value="FabD/lysophospholipase-like"/>
    <property type="match status" value="1"/>
</dbReference>
<evidence type="ECO:0000256" key="7">
    <source>
        <dbReference type="ARBA" id="ARBA00023268"/>
    </source>
</evidence>
<dbReference type="InterPro" id="IPR049551">
    <property type="entry name" value="PKS_DH_C"/>
</dbReference>
<dbReference type="PROSITE" id="PS52019">
    <property type="entry name" value="PKS_MFAS_DH"/>
    <property type="match status" value="1"/>
</dbReference>
<dbReference type="GO" id="GO:0033068">
    <property type="term" value="P:macrolide biosynthetic process"/>
    <property type="evidence" value="ECO:0007669"/>
    <property type="project" value="UniProtKB-ARBA"/>
</dbReference>
<feature type="domain" description="Carrier" evidence="10">
    <location>
        <begin position="1715"/>
        <end position="1790"/>
    </location>
</feature>
<evidence type="ECO:0000256" key="2">
    <source>
        <dbReference type="ARBA" id="ARBA00004792"/>
    </source>
</evidence>
<keyword evidence="7" id="KW-0511">Multifunctional enzyme</keyword>
<accession>Q0ILC8</accession>
<dbReference type="Pfam" id="PF08990">
    <property type="entry name" value="Docking"/>
    <property type="match status" value="1"/>
</dbReference>
<dbReference type="InterPro" id="IPR049900">
    <property type="entry name" value="PKS_mFAS_DH"/>
</dbReference>
<feature type="region of interest" description="N-terminal hotdog fold" evidence="9">
    <location>
        <begin position="937"/>
        <end position="1062"/>
    </location>
</feature>
<sequence>MSDDEKYREYLKRAVTEARGLQRRLREVEDRAREPIAIIGMACRLPGGADTPEDVWRMLSEEADAVAGFPDDRGWNLDGLYETDAAGAGTSTPLEGGFLRCAGEFDAAFFGIAPREALTTDPQQRLLLASSWEALERARIDPRSLRGSDTGVFFGGTSGDFAGLLAASPHALDGYLMTGTSSSVLSGRVAYTLGLEGPAVTVDTACSSSLVSLHLAVQALRKDEISLALAGGVTVLATPGAFPEFSRQGGLASDGRCKAFSSDADGTGWGEGVGVLVLQRLSDAQRTGHPVLAVVRETGINQDGASNGLTAPSGPAQRHLILRVLDNAGLATADVDMVEAHGTGTTLGDPIEARALLATYGQDRPADRPLWLGSIKSNVGHTQYAAGVSGVIKTVMALRHGVMPKTLHVDEPTPHVDWSSGAVRLLTEAREWPETGRPRRAGVSSFGVSGTNAHVILEQAPEAEPVEVDEADRPVLMGSVPWVVSARGEGALRAQAGRLLEWLVERPGLGPVDVGFSLVGTRSAFEQRAVVLGGDREELLAGLRSVAEGVPGAGVVSGRAAGDGGMGVVFVFPGQGSQWVGMGRELWEVSSVFAESMVACERALVPFVDWSLRDVVFGGGGDGLWERVDVVQPVLWAVMVSLAAVWRSFGVEPAAVVGHSQGEVAAACVAGGLSLEDGARVVAVRSRLVGERLSGRGGMVSVGLSVGEVEEWLAGLGGRVGVAAVNGPSSVVVSGEAEVLEGLLAGFEGAGVRARRIAVDYASHSVQVDALGDDLLAGLAGIRPVSSSVAFYSTVSGERMDTAGLDAGYWLRNMRETVAFEAAVRATLDEGHRTLLEVSPHPVVAMALQEIIDGAGVSAHVSGTIRRDDAGAGRLLTSLAEAYVAGAPVNWSVVFEGTGARPVDLPTYAFQHQRYWLRMPVSGSGDVTAAGLRSPGHPLLGAAVEPAESDGLVLTGRLSLRDHPWLADHRVAGTVPLPGTAFVELAAVAGDLAECPYIEELTLQTPLTLPETGGVDLQLTVGAPDDAGRREVGFFARTDEEFTAAEWTRHATGVLCPAGPAPKAEPADWPPRGAERIDIGSLYEDLAGGPLAYGPAFRGLRAVWSRGREVFAEIELPQELHEAAGEFLLHPALLDAALHAVGFLGELDAPSAPLRPFAWNAVSLQATGATALRVALSPAGKSAVSLRAVDGTGTPVVSIGSLLLRPADLTDGDPGSGRTATHSSLLSMVWTPVPLPTVKTAAWAVVGTAPAWAGPDSGAVHHPDLLALSASVAAGDPVPAFVVLTPDDGEPAGPGFAELPALTRERAGLVLEAARTWVSEELDERLASIPLVVTTTDAVGISADDRVAGLGSAPLWGLVRSIQSENPGRLVLLDTDGSVESGRAVRAAVASGEAQLALRDGVALMPRLNRPPAADVPDTVPGTELDALDPSGTVLVTGATGGIGALVATRLAKLHGVHHLLLLSRQGPDAEGAGELVHDLEELGATVTLVACDVSDRAALAAVLDGVSAGHPLTAVVHCAGTAENALLASLAPELIDRVFRAKVDAAVHLHELTAELDLSAFVLFSSIAGTLGGTGQGNYAAANTFLDSLAQYRRRNGLAATSLGWGLWATERGMDSHLAEGASAGSPMGGVSAMPADQGLALFDLGWRRAEPVVFPVRLNSAALRAQAAAGSLPPVLRGLVRVPAQRSAQTGSQAPESQLRHRLAEMGPAERQETLLALVRDRIAAVLGHASSDQIETDRPFRDLGFTSLTAVELRNRLNAATGLRLPVSLVFDYPTLGALVALLVARLAPDGAQSATTPEAEQEAAVRRALMSVPLDRLREHGLLEALLALTGDERAEPEVADRSEEIKSMDVTALLAMARSTSTR</sequence>
<keyword evidence="4" id="KW-0597">Phosphoprotein</keyword>
<dbReference type="InterPro" id="IPR036299">
    <property type="entry name" value="Polyketide_synth_docking_sf"/>
</dbReference>
<dbReference type="Pfam" id="PF00550">
    <property type="entry name" value="PP-binding"/>
    <property type="match status" value="1"/>
</dbReference>
<dbReference type="Pfam" id="PF21089">
    <property type="entry name" value="PKS_DH_N"/>
    <property type="match status" value="1"/>
</dbReference>
<comment type="pathway">
    <text evidence="2">Antibiotic biosynthesis.</text>
</comment>
<feature type="domain" description="PKS/mFAS DH" evidence="12">
    <location>
        <begin position="937"/>
        <end position="1213"/>
    </location>
</feature>
<dbReference type="SUPFAM" id="SSF101173">
    <property type="entry name" value="Docking domain B of the erythromycin polyketide synthase (DEBS)"/>
    <property type="match status" value="1"/>
</dbReference>
<dbReference type="InterPro" id="IPR014031">
    <property type="entry name" value="Ketoacyl_synth_C"/>
</dbReference>
<dbReference type="InterPro" id="IPR057326">
    <property type="entry name" value="KR_dom"/>
</dbReference>
<dbReference type="PANTHER" id="PTHR43775">
    <property type="entry name" value="FATTY ACID SYNTHASE"/>
    <property type="match status" value="1"/>
</dbReference>
<dbReference type="InterPro" id="IPR042104">
    <property type="entry name" value="PKS_dehydratase_sf"/>
</dbReference>
<keyword evidence="5" id="KW-0808">Transferase</keyword>
<dbReference type="SMART" id="SM00826">
    <property type="entry name" value="PKS_DH"/>
    <property type="match status" value="1"/>
</dbReference>
<dbReference type="Pfam" id="PF16197">
    <property type="entry name" value="KAsynt_C_assoc"/>
    <property type="match status" value="1"/>
</dbReference>
<dbReference type="Pfam" id="PF00109">
    <property type="entry name" value="ketoacyl-synt"/>
    <property type="match status" value="1"/>
</dbReference>
<dbReference type="PROSITE" id="PS00606">
    <property type="entry name" value="KS3_1"/>
    <property type="match status" value="1"/>
</dbReference>
<feature type="active site" description="Proton donor; for dehydratase activity" evidence="9">
    <location>
        <position position="1135"/>
    </location>
</feature>
<evidence type="ECO:0000259" key="12">
    <source>
        <dbReference type="PROSITE" id="PS52019"/>
    </source>
</evidence>
<evidence type="ECO:0000256" key="4">
    <source>
        <dbReference type="ARBA" id="ARBA00022553"/>
    </source>
</evidence>
<dbReference type="InterPro" id="IPR036736">
    <property type="entry name" value="ACP-like_sf"/>
</dbReference>
<dbReference type="GO" id="GO:0004315">
    <property type="term" value="F:3-oxoacyl-[acyl-carrier-protein] synthase activity"/>
    <property type="evidence" value="ECO:0007669"/>
    <property type="project" value="InterPro"/>
</dbReference>
<dbReference type="InterPro" id="IPR016039">
    <property type="entry name" value="Thiolase-like"/>
</dbReference>
<dbReference type="Gene3D" id="3.10.129.110">
    <property type="entry name" value="Polyketide synthase dehydratase"/>
    <property type="match status" value="1"/>
</dbReference>
<dbReference type="InterPro" id="IPR050091">
    <property type="entry name" value="PKS_NRPS_Biosynth_Enz"/>
</dbReference>
<evidence type="ECO:0000256" key="3">
    <source>
        <dbReference type="ARBA" id="ARBA00022450"/>
    </source>
</evidence>
<dbReference type="SMART" id="SM00825">
    <property type="entry name" value="PKS_KS"/>
    <property type="match status" value="1"/>
</dbReference>
<dbReference type="InterPro" id="IPR020807">
    <property type="entry name" value="PKS_DH"/>
</dbReference>
<evidence type="ECO:0000256" key="1">
    <source>
        <dbReference type="ARBA" id="ARBA00001957"/>
    </source>
</evidence>
<keyword evidence="6" id="KW-0045">Antibiotic biosynthesis</keyword>
<dbReference type="InterPro" id="IPR014043">
    <property type="entry name" value="Acyl_transferase_dom"/>
</dbReference>
<dbReference type="InterPro" id="IPR009081">
    <property type="entry name" value="PP-bd_ACP"/>
</dbReference>
<dbReference type="PROSITE" id="PS50075">
    <property type="entry name" value="CARRIER"/>
    <property type="match status" value="1"/>
</dbReference>
<organism evidence="13">
    <name type="scientific">Streptomyces nanchangensis</name>
    <dbReference type="NCBI Taxonomy" id="204925"/>
    <lineage>
        <taxon>Bacteria</taxon>
        <taxon>Bacillati</taxon>
        <taxon>Actinomycetota</taxon>
        <taxon>Actinomycetes</taxon>
        <taxon>Kitasatosporales</taxon>
        <taxon>Streptomycetaceae</taxon>
        <taxon>Streptomyces</taxon>
    </lineage>
</organism>
<dbReference type="FunFam" id="3.40.47.10:FF:000019">
    <property type="entry name" value="Polyketide synthase type I"/>
    <property type="match status" value="1"/>
</dbReference>
<dbReference type="InterPro" id="IPR020806">
    <property type="entry name" value="PKS_PP-bd"/>
</dbReference>
<dbReference type="SUPFAM" id="SSF51735">
    <property type="entry name" value="NAD(P)-binding Rossmann-fold domains"/>
    <property type="match status" value="2"/>
</dbReference>
<dbReference type="InterPro" id="IPR055123">
    <property type="entry name" value="SpnB-like_Rossmann"/>
</dbReference>
<dbReference type="InterPro" id="IPR036291">
    <property type="entry name" value="NAD(P)-bd_dom_sf"/>
</dbReference>
<feature type="domain" description="Ketosynthase family 3 (KS3)" evidence="11">
    <location>
        <begin position="33"/>
        <end position="459"/>
    </location>
</feature>
<evidence type="ECO:0000256" key="5">
    <source>
        <dbReference type="ARBA" id="ARBA00022679"/>
    </source>
</evidence>
<dbReference type="Pfam" id="PF02801">
    <property type="entry name" value="Ketoacyl-synt_C"/>
    <property type="match status" value="1"/>
</dbReference>
<dbReference type="CDD" id="cd00833">
    <property type="entry name" value="PKS"/>
    <property type="match status" value="1"/>
</dbReference>
<dbReference type="InterPro" id="IPR016035">
    <property type="entry name" value="Acyl_Trfase/lysoPLipase"/>
</dbReference>
<dbReference type="SUPFAM" id="SSF53901">
    <property type="entry name" value="Thiolase-like"/>
    <property type="match status" value="1"/>
</dbReference>
<dbReference type="SMART" id="SM00827">
    <property type="entry name" value="PKS_AT"/>
    <property type="match status" value="1"/>
</dbReference>
<evidence type="ECO:0000259" key="11">
    <source>
        <dbReference type="PROSITE" id="PS52004"/>
    </source>
</evidence>
<dbReference type="SUPFAM" id="SSF55048">
    <property type="entry name" value="Probable ACP-binding domain of malonyl-CoA ACP transacylase"/>
    <property type="match status" value="1"/>
</dbReference>
<gene>
    <name evidence="13" type="primary">nlmA5</name>
</gene>
<dbReference type="Pfam" id="PF22953">
    <property type="entry name" value="SpnB_Rossmann"/>
    <property type="match status" value="1"/>
</dbReference>
<evidence type="ECO:0000259" key="10">
    <source>
        <dbReference type="PROSITE" id="PS50075"/>
    </source>
</evidence>
<dbReference type="InterPro" id="IPR049552">
    <property type="entry name" value="PKS_DH_N"/>
</dbReference>
<dbReference type="InterPro" id="IPR013968">
    <property type="entry name" value="PKS_KR"/>
</dbReference>
<dbReference type="PROSITE" id="PS52004">
    <property type="entry name" value="KS3_2"/>
    <property type="match status" value="1"/>
</dbReference>
<proteinExistence type="predicted"/>
<keyword evidence="8" id="KW-0012">Acyltransferase</keyword>
<dbReference type="SMART" id="SM00822">
    <property type="entry name" value="PKS_KR"/>
    <property type="match status" value="1"/>
</dbReference>